<dbReference type="SMART" id="SM00020">
    <property type="entry name" value="Tryp_SPc"/>
    <property type="match status" value="1"/>
</dbReference>
<dbReference type="PANTHER" id="PTHR15462">
    <property type="entry name" value="SERINE PROTEASE"/>
    <property type="match status" value="1"/>
</dbReference>
<evidence type="ECO:0000256" key="3">
    <source>
        <dbReference type="ARBA" id="ARBA00022729"/>
    </source>
</evidence>
<dbReference type="InterPro" id="IPR050966">
    <property type="entry name" value="Glutamyl_endopeptidase"/>
</dbReference>
<reference evidence="8 9" key="1">
    <citation type="submission" date="2019-03" db="EMBL/GenBank/DDBJ databases">
        <title>Genomic Encyclopedia of Type Strains, Phase IV (KMG-IV): sequencing the most valuable type-strain genomes for metagenomic binning, comparative biology and taxonomic classification.</title>
        <authorList>
            <person name="Goeker M."/>
        </authorList>
    </citation>
    <scope>NUCLEOTIDE SEQUENCE [LARGE SCALE GENOMIC DNA]</scope>
    <source>
        <strain evidence="8 9">DSM 104836</strain>
    </source>
</reference>
<evidence type="ECO:0000313" key="9">
    <source>
        <dbReference type="Proteomes" id="UP000295696"/>
    </source>
</evidence>
<dbReference type="SUPFAM" id="SSF50494">
    <property type="entry name" value="Trypsin-like serine proteases"/>
    <property type="match status" value="1"/>
</dbReference>
<accession>A0A4R3JCL2</accession>
<dbReference type="InterPro" id="IPR008256">
    <property type="entry name" value="Peptidase_S1B"/>
</dbReference>
<evidence type="ECO:0000313" key="8">
    <source>
        <dbReference type="EMBL" id="TCS63759.1"/>
    </source>
</evidence>
<name>A0A4R3JCL2_9RHOB</name>
<feature type="domain" description="Peptidase S1" evidence="7">
    <location>
        <begin position="22"/>
        <end position="225"/>
    </location>
</feature>
<keyword evidence="9" id="KW-1185">Reference proteome</keyword>
<gene>
    <name evidence="8" type="ORF">EDD52_10626</name>
</gene>
<dbReference type="InterPro" id="IPR018114">
    <property type="entry name" value="TRYPSIN_HIS"/>
</dbReference>
<evidence type="ECO:0000259" key="7">
    <source>
        <dbReference type="PROSITE" id="PS50240"/>
    </source>
</evidence>
<dbReference type="InterPro" id="IPR043504">
    <property type="entry name" value="Peptidase_S1_PA_chymotrypsin"/>
</dbReference>
<evidence type="ECO:0000256" key="1">
    <source>
        <dbReference type="ARBA" id="ARBA00008764"/>
    </source>
</evidence>
<dbReference type="EC" id="3.4.21.-" evidence="6"/>
<dbReference type="GO" id="GO:0004252">
    <property type="term" value="F:serine-type endopeptidase activity"/>
    <property type="evidence" value="ECO:0007669"/>
    <property type="project" value="InterPro"/>
</dbReference>
<comment type="caution">
    <text evidence="8">The sequence shown here is derived from an EMBL/GenBank/DDBJ whole genome shotgun (WGS) entry which is preliminary data.</text>
</comment>
<dbReference type="PROSITE" id="PS00134">
    <property type="entry name" value="TRYPSIN_HIS"/>
    <property type="match status" value="1"/>
</dbReference>
<dbReference type="InterPro" id="IPR001254">
    <property type="entry name" value="Trypsin_dom"/>
</dbReference>
<dbReference type="InterPro" id="IPR009003">
    <property type="entry name" value="Peptidase_S1_PA"/>
</dbReference>
<sequence>MVKFRHVNCIFTNLIFAATWLLFGGQALAELPALPLEDHADWQAVGRVNQGGFNRRASCSGTLIEPDLVLTAAHCVMKGDGSVPLDRLHFVAGWLGGEYADHAKAARVRVHPGYAFTPGPDDIALMWLERPLTVAPLPVASPVWAQAAMLGYQDTRPHRLGARFDCDRLSRAQLWLGCPARSGNSGGPILQQIDGEWQVVGVVNGTNGRASIGAPVTIWVLVQMETGLE</sequence>
<dbReference type="OrthoDB" id="267336at2"/>
<dbReference type="PRINTS" id="PR00839">
    <property type="entry name" value="V8PROTEASE"/>
</dbReference>
<evidence type="ECO:0000256" key="4">
    <source>
        <dbReference type="ARBA" id="ARBA00022801"/>
    </source>
</evidence>
<dbReference type="GO" id="GO:0006508">
    <property type="term" value="P:proteolysis"/>
    <property type="evidence" value="ECO:0007669"/>
    <property type="project" value="UniProtKB-KW"/>
</dbReference>
<dbReference type="EMBL" id="SLZU01000006">
    <property type="protein sequence ID" value="TCS63759.1"/>
    <property type="molecule type" value="Genomic_DNA"/>
</dbReference>
<dbReference type="Gene3D" id="2.40.10.10">
    <property type="entry name" value="Trypsin-like serine proteases"/>
    <property type="match status" value="1"/>
</dbReference>
<evidence type="ECO:0000256" key="2">
    <source>
        <dbReference type="ARBA" id="ARBA00022670"/>
    </source>
</evidence>
<proteinExistence type="inferred from homology"/>
<keyword evidence="4 6" id="KW-0378">Hydrolase</keyword>
<keyword evidence="2 6" id="KW-0645">Protease</keyword>
<dbReference type="AlphaFoldDB" id="A0A4R3JCL2"/>
<evidence type="ECO:0000256" key="5">
    <source>
        <dbReference type="ARBA" id="ARBA00022825"/>
    </source>
</evidence>
<keyword evidence="3 6" id="KW-0732">Signal</keyword>
<comment type="similarity">
    <text evidence="1 6">Belongs to the peptidase S1B family.</text>
</comment>
<feature type="signal peptide" evidence="6">
    <location>
        <begin position="1"/>
        <end position="29"/>
    </location>
</feature>
<protein>
    <recommendedName>
        <fullName evidence="6">Serine protease</fullName>
        <ecNumber evidence="6">3.4.21.-</ecNumber>
    </recommendedName>
</protein>
<dbReference type="PANTHER" id="PTHR15462:SF8">
    <property type="entry name" value="SERINE PROTEASE"/>
    <property type="match status" value="1"/>
</dbReference>
<keyword evidence="5 6" id="KW-0720">Serine protease</keyword>
<evidence type="ECO:0000256" key="6">
    <source>
        <dbReference type="RuleBase" id="RU004296"/>
    </source>
</evidence>
<organism evidence="8 9">
    <name type="scientific">Primorskyibacter sedentarius</name>
    <dbReference type="NCBI Taxonomy" id="745311"/>
    <lineage>
        <taxon>Bacteria</taxon>
        <taxon>Pseudomonadati</taxon>
        <taxon>Pseudomonadota</taxon>
        <taxon>Alphaproteobacteria</taxon>
        <taxon>Rhodobacterales</taxon>
        <taxon>Roseobacteraceae</taxon>
        <taxon>Primorskyibacter</taxon>
    </lineage>
</organism>
<dbReference type="PROSITE" id="PS50240">
    <property type="entry name" value="TRYPSIN_DOM"/>
    <property type="match status" value="1"/>
</dbReference>
<dbReference type="Proteomes" id="UP000295696">
    <property type="component" value="Unassembled WGS sequence"/>
</dbReference>
<feature type="chain" id="PRO_5021044050" description="Serine protease" evidence="6">
    <location>
        <begin position="30"/>
        <end position="229"/>
    </location>
</feature>
<dbReference type="Pfam" id="PF00089">
    <property type="entry name" value="Trypsin"/>
    <property type="match status" value="1"/>
</dbReference>